<evidence type="ECO:0000313" key="3">
    <source>
        <dbReference type="RefSeq" id="XP_018324234.1"/>
    </source>
</evidence>
<dbReference type="KEGG" id="apln:108736315"/>
<dbReference type="Gene3D" id="3.90.280.10">
    <property type="entry name" value="PEBP-like"/>
    <property type="match status" value="1"/>
</dbReference>
<dbReference type="PANTHER" id="PTHR11362:SF82">
    <property type="entry name" value="PHOSPHATIDYLETHANOLAMINE-BINDING PROTEIN 4"/>
    <property type="match status" value="1"/>
</dbReference>
<dbReference type="InterPro" id="IPR036610">
    <property type="entry name" value="PEBP-like_sf"/>
</dbReference>
<dbReference type="PANTHER" id="PTHR11362">
    <property type="entry name" value="PHOSPHATIDYLETHANOLAMINE-BINDING PROTEIN"/>
    <property type="match status" value="1"/>
</dbReference>
<dbReference type="OrthoDB" id="2506647at2759"/>
<keyword evidence="1" id="KW-1185">Reference proteome</keyword>
<evidence type="ECO:0000313" key="2">
    <source>
        <dbReference type="RefSeq" id="XP_018324117.1"/>
    </source>
</evidence>
<dbReference type="InterPro" id="IPR008914">
    <property type="entry name" value="PEBP"/>
</dbReference>
<dbReference type="GeneID" id="108736228"/>
<dbReference type="RefSeq" id="XP_018324117.1">
    <property type="nucleotide sequence ID" value="XM_018468615.2"/>
</dbReference>
<dbReference type="CDD" id="cd00866">
    <property type="entry name" value="PEBP_euk"/>
    <property type="match status" value="1"/>
</dbReference>
<sequence>MAFEKHDVVPDVVDKAPAKVLEITYPTGAKVQGGNILTPTQVKDQPSVKWQADKNEYYLLCMTDPDNLSRKEPTLREWHHWLVGNIPGNDISKGEVLTEFLGSGPRPGTGLHRYVFLLYKQPGKLNFTEKRITNRSAEGRENFSSRNFAKKYNLGDPVAGNLYQAEWDQYVPLLYKQLGE</sequence>
<proteinExistence type="predicted"/>
<evidence type="ECO:0000313" key="1">
    <source>
        <dbReference type="Proteomes" id="UP000192223"/>
    </source>
</evidence>
<dbReference type="FunFam" id="3.90.280.10:FF:000006">
    <property type="entry name" value="protein D3"/>
    <property type="match status" value="1"/>
</dbReference>
<accession>A0A1W4WJY1</accession>
<dbReference type="InterPro" id="IPR035810">
    <property type="entry name" value="PEBP_euk"/>
</dbReference>
<organism evidence="1 3">
    <name type="scientific">Agrilus planipennis</name>
    <name type="common">Emerald ash borer</name>
    <name type="synonym">Agrilus marcopoli</name>
    <dbReference type="NCBI Taxonomy" id="224129"/>
    <lineage>
        <taxon>Eukaryota</taxon>
        <taxon>Metazoa</taxon>
        <taxon>Ecdysozoa</taxon>
        <taxon>Arthropoda</taxon>
        <taxon>Hexapoda</taxon>
        <taxon>Insecta</taxon>
        <taxon>Pterygota</taxon>
        <taxon>Neoptera</taxon>
        <taxon>Endopterygota</taxon>
        <taxon>Coleoptera</taxon>
        <taxon>Polyphaga</taxon>
        <taxon>Elateriformia</taxon>
        <taxon>Buprestoidea</taxon>
        <taxon>Buprestidae</taxon>
        <taxon>Agrilinae</taxon>
        <taxon>Agrilus</taxon>
    </lineage>
</organism>
<name>A0A1W4WJY1_AGRPL</name>
<dbReference type="RefSeq" id="XP_018324234.1">
    <property type="nucleotide sequence ID" value="XM_018468732.2"/>
</dbReference>
<dbReference type="SUPFAM" id="SSF49777">
    <property type="entry name" value="PEBP-like"/>
    <property type="match status" value="1"/>
</dbReference>
<dbReference type="Pfam" id="PF01161">
    <property type="entry name" value="PBP"/>
    <property type="match status" value="1"/>
</dbReference>
<dbReference type="GeneID" id="108736315"/>
<dbReference type="Proteomes" id="UP000192223">
    <property type="component" value="Unplaced"/>
</dbReference>
<dbReference type="KEGG" id="apln:108736228"/>
<dbReference type="AlphaFoldDB" id="A0A1W4WJY1"/>
<protein>
    <submittedName>
        <fullName evidence="2 3">Phosphatidylethanolamine-binding protein homolog F40A3.3-like</fullName>
    </submittedName>
</protein>
<dbReference type="STRING" id="224129.A0A1W4WJY1"/>
<gene>
    <name evidence="3" type="primary">LOC108736315</name>
    <name evidence="2" type="synonym">LOC108736228</name>
</gene>
<reference evidence="2 3" key="1">
    <citation type="submission" date="2025-04" db="UniProtKB">
        <authorList>
            <consortium name="RefSeq"/>
        </authorList>
    </citation>
    <scope>IDENTIFICATION</scope>
    <source>
        <tissue evidence="2 3">Entire body</tissue>
    </source>
</reference>